<evidence type="ECO:0000256" key="3">
    <source>
        <dbReference type="ARBA" id="ARBA00022617"/>
    </source>
</evidence>
<dbReference type="SUPFAM" id="SSF47571">
    <property type="entry name" value="Cloroperoxidase"/>
    <property type="match status" value="1"/>
</dbReference>
<dbReference type="PROSITE" id="PS51405">
    <property type="entry name" value="HEME_HALOPEROXIDASE"/>
    <property type="match status" value="1"/>
</dbReference>
<evidence type="ECO:0000256" key="8">
    <source>
        <dbReference type="SAM" id="MobiDB-lite"/>
    </source>
</evidence>
<dbReference type="EMBL" id="JARJLG010000069">
    <property type="protein sequence ID" value="KAJ7753953.1"/>
    <property type="molecule type" value="Genomic_DNA"/>
</dbReference>
<organism evidence="10 11">
    <name type="scientific">Mycena maculata</name>
    <dbReference type="NCBI Taxonomy" id="230809"/>
    <lineage>
        <taxon>Eukaryota</taxon>
        <taxon>Fungi</taxon>
        <taxon>Dikarya</taxon>
        <taxon>Basidiomycota</taxon>
        <taxon>Agaricomycotina</taxon>
        <taxon>Agaricomycetes</taxon>
        <taxon>Agaricomycetidae</taxon>
        <taxon>Agaricales</taxon>
        <taxon>Marasmiineae</taxon>
        <taxon>Mycenaceae</taxon>
        <taxon>Mycena</taxon>
    </lineage>
</organism>
<dbReference type="PANTHER" id="PTHR33577">
    <property type="entry name" value="STERIGMATOCYSTIN BIOSYNTHESIS PEROXIDASE STCC-RELATED"/>
    <property type="match status" value="1"/>
</dbReference>
<accession>A0AAD7NCG3</accession>
<keyword evidence="4" id="KW-0479">Metal-binding</keyword>
<dbReference type="GO" id="GO:0004601">
    <property type="term" value="F:peroxidase activity"/>
    <property type="evidence" value="ECO:0007669"/>
    <property type="project" value="UniProtKB-KW"/>
</dbReference>
<dbReference type="Gene3D" id="1.10.489.10">
    <property type="entry name" value="Chloroperoxidase-like"/>
    <property type="match status" value="1"/>
</dbReference>
<dbReference type="Pfam" id="PF01328">
    <property type="entry name" value="Peroxidase_2"/>
    <property type="match status" value="1"/>
</dbReference>
<dbReference type="Proteomes" id="UP001215280">
    <property type="component" value="Unassembled WGS sequence"/>
</dbReference>
<dbReference type="AlphaFoldDB" id="A0AAD7NCG3"/>
<comment type="caution">
    <text evidence="10">The sequence shown here is derived from an EMBL/GenBank/DDBJ whole genome shotgun (WGS) entry which is preliminary data.</text>
</comment>
<name>A0AAD7NCG3_9AGAR</name>
<evidence type="ECO:0000313" key="11">
    <source>
        <dbReference type="Proteomes" id="UP001215280"/>
    </source>
</evidence>
<keyword evidence="2 10" id="KW-0575">Peroxidase</keyword>
<dbReference type="InterPro" id="IPR000028">
    <property type="entry name" value="Chloroperoxidase"/>
</dbReference>
<evidence type="ECO:0000313" key="10">
    <source>
        <dbReference type="EMBL" id="KAJ7753953.1"/>
    </source>
</evidence>
<evidence type="ECO:0000256" key="5">
    <source>
        <dbReference type="ARBA" id="ARBA00023002"/>
    </source>
</evidence>
<keyword evidence="5" id="KW-0560">Oxidoreductase</keyword>
<sequence length="299" mass="32796">MGKFSWQYKSDEGCHPQTSTRPASPIMQLKISPLYITSVLFVAKATAWSDPYNHTFIAPTAADWRAPCPGLNILANHGYINRDGMNITIEAIMNGALNTFNVNWDTILVAANFGLLSGSDATTFSTLGLGPLSLHNLVEHDTSISRNDNGPDGIGDNVHFNETTFQMLVNANPGFDYYDPMSAGMVQSARLTLAFSTDSVANNPNVTNTQKEFLLRSRESGLYLSIFGNATTGVAPKEFVQIFFREEHLPIEEGWTKGPTLITVDTLRPIEAVIHNVLDWTEQAVHCEPLLLGSGITFN</sequence>
<comment type="similarity">
    <text evidence="7">Belongs to the chloroperoxidase family.</text>
</comment>
<keyword evidence="6" id="KW-0408">Iron</keyword>
<proteinExistence type="inferred from homology"/>
<dbReference type="InterPro" id="IPR036851">
    <property type="entry name" value="Chloroperoxidase-like_sf"/>
</dbReference>
<evidence type="ECO:0000256" key="6">
    <source>
        <dbReference type="ARBA" id="ARBA00023004"/>
    </source>
</evidence>
<gene>
    <name evidence="10" type="ORF">DFH07DRAFT_823737</name>
</gene>
<keyword evidence="11" id="KW-1185">Reference proteome</keyword>
<protein>
    <submittedName>
        <fullName evidence="10">Peroxidase, family 2-domain-containing protein</fullName>
    </submittedName>
</protein>
<keyword evidence="3" id="KW-0349">Heme</keyword>
<feature type="domain" description="Heme haloperoxidase family profile" evidence="9">
    <location>
        <begin position="52"/>
        <end position="279"/>
    </location>
</feature>
<evidence type="ECO:0000256" key="4">
    <source>
        <dbReference type="ARBA" id="ARBA00022723"/>
    </source>
</evidence>
<reference evidence="10" key="1">
    <citation type="submission" date="2023-03" db="EMBL/GenBank/DDBJ databases">
        <title>Massive genome expansion in bonnet fungi (Mycena s.s.) driven by repeated elements and novel gene families across ecological guilds.</title>
        <authorList>
            <consortium name="Lawrence Berkeley National Laboratory"/>
            <person name="Harder C.B."/>
            <person name="Miyauchi S."/>
            <person name="Viragh M."/>
            <person name="Kuo A."/>
            <person name="Thoen E."/>
            <person name="Andreopoulos B."/>
            <person name="Lu D."/>
            <person name="Skrede I."/>
            <person name="Drula E."/>
            <person name="Henrissat B."/>
            <person name="Morin E."/>
            <person name="Kohler A."/>
            <person name="Barry K."/>
            <person name="LaButti K."/>
            <person name="Morin E."/>
            <person name="Salamov A."/>
            <person name="Lipzen A."/>
            <person name="Mereny Z."/>
            <person name="Hegedus B."/>
            <person name="Baldrian P."/>
            <person name="Stursova M."/>
            <person name="Weitz H."/>
            <person name="Taylor A."/>
            <person name="Grigoriev I.V."/>
            <person name="Nagy L.G."/>
            <person name="Martin F."/>
            <person name="Kauserud H."/>
        </authorList>
    </citation>
    <scope>NUCLEOTIDE SEQUENCE</scope>
    <source>
        <strain evidence="10">CBHHK188m</strain>
    </source>
</reference>
<feature type="region of interest" description="Disordered" evidence="8">
    <location>
        <begin position="1"/>
        <end position="21"/>
    </location>
</feature>
<dbReference type="GO" id="GO:0046872">
    <property type="term" value="F:metal ion binding"/>
    <property type="evidence" value="ECO:0007669"/>
    <property type="project" value="UniProtKB-KW"/>
</dbReference>
<evidence type="ECO:0000259" key="9">
    <source>
        <dbReference type="PROSITE" id="PS51405"/>
    </source>
</evidence>
<dbReference type="PANTHER" id="PTHR33577:SF9">
    <property type="entry name" value="PEROXIDASE STCC"/>
    <property type="match status" value="1"/>
</dbReference>
<evidence type="ECO:0000256" key="2">
    <source>
        <dbReference type="ARBA" id="ARBA00022559"/>
    </source>
</evidence>
<evidence type="ECO:0000256" key="7">
    <source>
        <dbReference type="ARBA" id="ARBA00025795"/>
    </source>
</evidence>
<comment type="cofactor">
    <cofactor evidence="1">
        <name>heme b</name>
        <dbReference type="ChEBI" id="CHEBI:60344"/>
    </cofactor>
</comment>
<evidence type="ECO:0000256" key="1">
    <source>
        <dbReference type="ARBA" id="ARBA00001970"/>
    </source>
</evidence>